<evidence type="ECO:0000259" key="2">
    <source>
        <dbReference type="Pfam" id="PF13127"/>
    </source>
</evidence>
<dbReference type="Gene3D" id="3.40.1440.10">
    <property type="entry name" value="GIY-YIG endonuclease"/>
    <property type="match status" value="1"/>
</dbReference>
<dbReference type="Pfam" id="PF13127">
    <property type="entry name" value="DUF3955"/>
    <property type="match status" value="1"/>
</dbReference>
<dbReference type="Proteomes" id="UP000829194">
    <property type="component" value="Chromosome"/>
</dbReference>
<feature type="transmembrane region" description="Helical" evidence="1">
    <location>
        <begin position="182"/>
        <end position="208"/>
    </location>
</feature>
<reference evidence="3 4" key="1">
    <citation type="submission" date="2022-03" db="EMBL/GenBank/DDBJ databases">
        <title>Complete genome sequence of Lysobacter capsici VKM B-2533 and Lysobacter gummosus 10.1.1, promising sources of lytic agents.</title>
        <authorList>
            <person name="Tarlachkov S.V."/>
            <person name="Kudryakova I.V."/>
            <person name="Afoshin A.S."/>
            <person name="Leontyevskaya E.A."/>
            <person name="Leontyevskaya N.V."/>
        </authorList>
    </citation>
    <scope>NUCLEOTIDE SEQUENCE [LARGE SCALE GENOMIC DNA]</scope>
    <source>
        <strain evidence="3 4">10.1.1</strain>
    </source>
</reference>
<dbReference type="InterPro" id="IPR035901">
    <property type="entry name" value="GIY-YIG_endonuc_sf"/>
</dbReference>
<accession>A0ABY3XDE9</accession>
<dbReference type="InterPro" id="IPR025016">
    <property type="entry name" value="DUF3955"/>
</dbReference>
<dbReference type="RefSeq" id="WP_057944303.1">
    <property type="nucleotide sequence ID" value="NZ_CP011131.1"/>
</dbReference>
<gene>
    <name evidence="3" type="ORF">MOV92_20030</name>
</gene>
<evidence type="ECO:0000256" key="1">
    <source>
        <dbReference type="SAM" id="Phobius"/>
    </source>
</evidence>
<proteinExistence type="predicted"/>
<organism evidence="3 4">
    <name type="scientific">Lysobacter gummosus</name>
    <dbReference type="NCBI Taxonomy" id="262324"/>
    <lineage>
        <taxon>Bacteria</taxon>
        <taxon>Pseudomonadati</taxon>
        <taxon>Pseudomonadota</taxon>
        <taxon>Gammaproteobacteria</taxon>
        <taxon>Lysobacterales</taxon>
        <taxon>Lysobacteraceae</taxon>
        <taxon>Lysobacter</taxon>
    </lineage>
</organism>
<name>A0ABY3XDE9_9GAMM</name>
<evidence type="ECO:0000313" key="3">
    <source>
        <dbReference type="EMBL" id="UNP28745.1"/>
    </source>
</evidence>
<dbReference type="EMBL" id="CP093547">
    <property type="protein sequence ID" value="UNP28745.1"/>
    <property type="molecule type" value="Genomic_DNA"/>
</dbReference>
<evidence type="ECO:0000313" key="4">
    <source>
        <dbReference type="Proteomes" id="UP000829194"/>
    </source>
</evidence>
<feature type="transmembrane region" description="Helical" evidence="1">
    <location>
        <begin position="220"/>
        <end position="242"/>
    </location>
</feature>
<feature type="domain" description="DUF3955" evidence="2">
    <location>
        <begin position="188"/>
        <end position="242"/>
    </location>
</feature>
<keyword evidence="1" id="KW-1133">Transmembrane helix</keyword>
<sequence>MEVPAATEDAAAPWLVYVLAHQRSRPYIIGVGRDLEQIGYDAFEHASRIMKSANRYSRDPFLLMWYEAQPGRDEALARAAQIRRWPHAWQRRLVETGNPQWLEQWKQEIGVSPLFWAQVSEISPRASLPRILDSARSCRRLRSLHYLCPAPSTCADPQPPASPEPTLPVQPLRPRARSRNFILRNVPVSALLIAPGISCCIAFDLIVARIDEPRFVHEPFALLPIGAAAIAVGSLVGACVVVRRLVHRARAGGERTPAS</sequence>
<keyword evidence="4" id="KW-1185">Reference proteome</keyword>
<keyword evidence="1" id="KW-0812">Transmembrane</keyword>
<protein>
    <submittedName>
        <fullName evidence="3">DUF3955 domain-containing protein</fullName>
    </submittedName>
</protein>
<keyword evidence="1" id="KW-0472">Membrane</keyword>